<keyword evidence="1" id="KW-1133">Transmembrane helix</keyword>
<evidence type="ECO:0000313" key="2">
    <source>
        <dbReference type="EMBL" id="VAW25123.1"/>
    </source>
</evidence>
<keyword evidence="1" id="KW-0472">Membrane</keyword>
<feature type="transmembrane region" description="Helical" evidence="1">
    <location>
        <begin position="137"/>
        <end position="163"/>
    </location>
</feature>
<feature type="transmembrane region" description="Helical" evidence="1">
    <location>
        <begin position="205"/>
        <end position="224"/>
    </location>
</feature>
<feature type="transmembrane region" description="Helical" evidence="1">
    <location>
        <begin position="175"/>
        <end position="198"/>
    </location>
</feature>
<feature type="transmembrane region" description="Helical" evidence="1">
    <location>
        <begin position="315"/>
        <end position="336"/>
    </location>
</feature>
<keyword evidence="1" id="KW-0812">Transmembrane</keyword>
<reference evidence="2" key="1">
    <citation type="submission" date="2018-06" db="EMBL/GenBank/DDBJ databases">
        <authorList>
            <person name="Zhirakovskaya E."/>
        </authorList>
    </citation>
    <scope>NUCLEOTIDE SEQUENCE</scope>
</reference>
<organism evidence="2">
    <name type="scientific">hydrothermal vent metagenome</name>
    <dbReference type="NCBI Taxonomy" id="652676"/>
    <lineage>
        <taxon>unclassified sequences</taxon>
        <taxon>metagenomes</taxon>
        <taxon>ecological metagenomes</taxon>
    </lineage>
</organism>
<feature type="transmembrane region" description="Helical" evidence="1">
    <location>
        <begin position="381"/>
        <end position="404"/>
    </location>
</feature>
<dbReference type="PANTHER" id="PTHR43471">
    <property type="entry name" value="ABC TRANSPORTER PERMEASE"/>
    <property type="match status" value="1"/>
</dbReference>
<dbReference type="AlphaFoldDB" id="A0A3B0U9S9"/>
<dbReference type="GO" id="GO:0140359">
    <property type="term" value="F:ABC-type transporter activity"/>
    <property type="evidence" value="ECO:0007669"/>
    <property type="project" value="InterPro"/>
</dbReference>
<proteinExistence type="predicted"/>
<accession>A0A3B0U9S9</accession>
<evidence type="ECO:0000256" key="1">
    <source>
        <dbReference type="SAM" id="Phobius"/>
    </source>
</evidence>
<dbReference type="Pfam" id="PF12679">
    <property type="entry name" value="ABC2_membrane_2"/>
    <property type="match status" value="1"/>
</dbReference>
<name>A0A3B0U9S9_9ZZZZ</name>
<gene>
    <name evidence="2" type="ORF">MNBD_BACTEROID01-835</name>
</gene>
<evidence type="ECO:0008006" key="3">
    <source>
        <dbReference type="Google" id="ProtNLM"/>
    </source>
</evidence>
<feature type="transmembrane region" description="Helical" evidence="1">
    <location>
        <begin position="90"/>
        <end position="111"/>
    </location>
</feature>
<protein>
    <recommendedName>
        <fullName evidence="3">DUF3526 domain-containing protein</fullName>
    </recommendedName>
</protein>
<sequence>MFVVIFTLNIYSTIEQILSYNKDNEVFQEYWIEHQKFNQLKPNDLQSVIFNMAILPPANLGMMFPEIKQFVGVSAIDQNSIKYLFKKINFGIFIGIIFSLLALILSFHTIAGEREEGMLKLVDSYPVKRAKIITGKWLGIVTTIGLLYSACYVVTVLLIVVYANIQIESVDVISLFLIYFIGIVYISGIVLLGIYISIKVRHSYLSLLISLLVWALVVLVFPSIPDYAGRLIKVPSSLQMFYSEIGDGAKKSVKIKEIKEKYKKNGIAEDSKEAQMEIEKAIIQISRQNSIKQKFEDGALKRLGLSMGLSFLSPYASYTLAANEVAATGVSVNILLMKQREGYRKRLRDYLKQIKERSRNDPQYKPDYSDIPKFVFKNPPVLVRLAAAGVPFMLLLIFNISFFIMSLRSFRKYDVR</sequence>
<dbReference type="GO" id="GO:0005886">
    <property type="term" value="C:plasma membrane"/>
    <property type="evidence" value="ECO:0007669"/>
    <property type="project" value="UniProtKB-SubCell"/>
</dbReference>
<dbReference type="EMBL" id="UOEP01000237">
    <property type="protein sequence ID" value="VAW25123.1"/>
    <property type="molecule type" value="Genomic_DNA"/>
</dbReference>